<dbReference type="CDD" id="cd07731">
    <property type="entry name" value="ComA-like_MBL-fold"/>
    <property type="match status" value="1"/>
</dbReference>
<proteinExistence type="predicted"/>
<dbReference type="SUPFAM" id="SSF56281">
    <property type="entry name" value="Metallo-hydrolase/oxidoreductase"/>
    <property type="match status" value="1"/>
</dbReference>
<protein>
    <recommendedName>
        <fullName evidence="1">Metallo-beta-lactamase domain-containing protein</fullName>
    </recommendedName>
</protein>
<dbReference type="Pfam" id="PF00753">
    <property type="entry name" value="Lactamase_B"/>
    <property type="match status" value="1"/>
</dbReference>
<dbReference type="KEGG" id="tab:CIG75_04595"/>
<dbReference type="PROSITE" id="PS51257">
    <property type="entry name" value="PROKAR_LIPOPROTEIN"/>
    <property type="match status" value="1"/>
</dbReference>
<evidence type="ECO:0000313" key="3">
    <source>
        <dbReference type="Proteomes" id="UP000214688"/>
    </source>
</evidence>
<dbReference type="EMBL" id="CP022657">
    <property type="protein sequence ID" value="ASS74331.1"/>
    <property type="molecule type" value="Genomic_DNA"/>
</dbReference>
<dbReference type="InterPro" id="IPR036866">
    <property type="entry name" value="RibonucZ/Hydroxyglut_hydro"/>
</dbReference>
<dbReference type="PANTHER" id="PTHR30619:SF7">
    <property type="entry name" value="BETA-LACTAMASE DOMAIN PROTEIN"/>
    <property type="match status" value="1"/>
</dbReference>
<dbReference type="RefSeq" id="WP_094235584.1">
    <property type="nucleotide sequence ID" value="NZ_CP022657.1"/>
</dbReference>
<keyword evidence="3" id="KW-1185">Reference proteome</keyword>
<dbReference type="AlphaFoldDB" id="A0A223CYD1"/>
<accession>A0A223CYD1</accession>
<dbReference type="InterPro" id="IPR001279">
    <property type="entry name" value="Metallo-B-lactamas"/>
</dbReference>
<dbReference type="Proteomes" id="UP000214688">
    <property type="component" value="Chromosome"/>
</dbReference>
<gene>
    <name evidence="2" type="ORF">CIG75_04595</name>
</gene>
<dbReference type="OrthoDB" id="9761531at2"/>
<dbReference type="PANTHER" id="PTHR30619">
    <property type="entry name" value="DNA INTERNALIZATION/COMPETENCE PROTEIN COMEC/REC2"/>
    <property type="match status" value="1"/>
</dbReference>
<organism evidence="2 3">
    <name type="scientific">Tumebacillus algifaecis</name>
    <dbReference type="NCBI Taxonomy" id="1214604"/>
    <lineage>
        <taxon>Bacteria</taxon>
        <taxon>Bacillati</taxon>
        <taxon>Bacillota</taxon>
        <taxon>Bacilli</taxon>
        <taxon>Bacillales</taxon>
        <taxon>Alicyclobacillaceae</taxon>
        <taxon>Tumebacillus</taxon>
    </lineage>
</organism>
<evidence type="ECO:0000313" key="2">
    <source>
        <dbReference type="EMBL" id="ASS74331.1"/>
    </source>
</evidence>
<dbReference type="SMART" id="SM00849">
    <property type="entry name" value="Lactamase_B"/>
    <property type="match status" value="1"/>
</dbReference>
<dbReference type="InterPro" id="IPR035681">
    <property type="entry name" value="ComA-like_MBL"/>
</dbReference>
<dbReference type="Gene3D" id="3.60.15.10">
    <property type="entry name" value="Ribonuclease Z/Hydroxyacylglutathione hydrolase-like"/>
    <property type="match status" value="1"/>
</dbReference>
<reference evidence="2 3" key="1">
    <citation type="journal article" date="2015" name="Int. J. Syst. Evol. Microbiol.">
        <title>Tumebacillus algifaecis sp. nov., isolated from decomposing algal scum.</title>
        <authorList>
            <person name="Wu Y.F."/>
            <person name="Zhang B."/>
            <person name="Xing P."/>
            <person name="Wu Q.L."/>
            <person name="Liu S.J."/>
        </authorList>
    </citation>
    <scope>NUCLEOTIDE SEQUENCE [LARGE SCALE GENOMIC DNA]</scope>
    <source>
        <strain evidence="2 3">THMBR28</strain>
    </source>
</reference>
<dbReference type="InterPro" id="IPR052159">
    <property type="entry name" value="Competence_DNA_uptake"/>
</dbReference>
<evidence type="ECO:0000259" key="1">
    <source>
        <dbReference type="SMART" id="SM00849"/>
    </source>
</evidence>
<name>A0A223CYD1_9BACL</name>
<feature type="domain" description="Metallo-beta-lactamase" evidence="1">
    <location>
        <begin position="54"/>
        <end position="253"/>
    </location>
</feature>
<sequence>MGIFRNLQRSLLVLLALLVVVVSGCNLPQVKTETEQESVASDLQLQVHVLDVGQADAFLIQLPNGQNMMIDAGKNGDGAKVVNYLKDQGVSRVDYLIGTHPDEDHIGGLDEVIKNFTIGKLYMPNKSKTTVTYTDVISAAKAKGLTITPAKANTEIVSSTVNDMSLQATLVAPVAPSYSITNDYSGVIRLSYGTASILFTGDAEQASEADMLNSGQTLSANILKVGHHGSRTSTSDAFLKKVNPSIAVISNGKGNSYGHPHAETIKKLKAQGIKIFRTDQQGTIIFTSTGKDWSANQSPWWQ</sequence>